<proteinExistence type="inferred from homology"/>
<dbReference type="GO" id="GO:0005524">
    <property type="term" value="F:ATP binding"/>
    <property type="evidence" value="ECO:0007669"/>
    <property type="project" value="UniProtKB-KW"/>
</dbReference>
<feature type="binding site" evidence="8">
    <location>
        <position position="14"/>
    </location>
    <ligand>
        <name>ATP</name>
        <dbReference type="ChEBI" id="CHEBI:30616"/>
    </ligand>
</feature>
<dbReference type="EMBL" id="CAJOBC010003154">
    <property type="protein sequence ID" value="CAF3769595.1"/>
    <property type="molecule type" value="Genomic_DNA"/>
</dbReference>
<evidence type="ECO:0000256" key="4">
    <source>
        <dbReference type="ARBA" id="ARBA00022741"/>
    </source>
</evidence>
<keyword evidence="7" id="KW-0460">Magnesium</keyword>
<feature type="domain" description="Nucleoside diphosphate kinase-like" evidence="11">
    <location>
        <begin position="6"/>
        <end position="147"/>
    </location>
</feature>
<dbReference type="AlphaFoldDB" id="A0A814GLA6"/>
<organism evidence="12 14">
    <name type="scientific">Didymodactylos carnosus</name>
    <dbReference type="NCBI Taxonomy" id="1234261"/>
    <lineage>
        <taxon>Eukaryota</taxon>
        <taxon>Metazoa</taxon>
        <taxon>Spiralia</taxon>
        <taxon>Gnathifera</taxon>
        <taxon>Rotifera</taxon>
        <taxon>Eurotatoria</taxon>
        <taxon>Bdelloidea</taxon>
        <taxon>Philodinida</taxon>
        <taxon>Philodinidae</taxon>
        <taxon>Didymodactylos</taxon>
    </lineage>
</organism>
<evidence type="ECO:0000256" key="10">
    <source>
        <dbReference type="RuleBase" id="RU004013"/>
    </source>
</evidence>
<feature type="binding site" evidence="8">
    <location>
        <position position="91"/>
    </location>
    <ligand>
        <name>ATP</name>
        <dbReference type="ChEBI" id="CHEBI:30616"/>
    </ligand>
</feature>
<dbReference type="PRINTS" id="PR01243">
    <property type="entry name" value="NUCDPKINASE"/>
</dbReference>
<feature type="binding site" evidence="8">
    <location>
        <position position="121"/>
    </location>
    <ligand>
        <name>ATP</name>
        <dbReference type="ChEBI" id="CHEBI:30616"/>
    </ligand>
</feature>
<dbReference type="Proteomes" id="UP000681722">
    <property type="component" value="Unassembled WGS sequence"/>
</dbReference>
<comment type="caution">
    <text evidence="12">The sequence shown here is derived from an EMBL/GenBank/DDBJ whole genome shotgun (WGS) entry which is preliminary data.</text>
</comment>
<keyword evidence="2 10" id="KW-0808">Transferase</keyword>
<evidence type="ECO:0000313" key="12">
    <source>
        <dbReference type="EMBL" id="CAF0998066.1"/>
    </source>
</evidence>
<feature type="binding site" evidence="8">
    <location>
        <position position="63"/>
    </location>
    <ligand>
        <name>ATP</name>
        <dbReference type="ChEBI" id="CHEBI:30616"/>
    </ligand>
</feature>
<keyword evidence="6 10" id="KW-0067">ATP-binding</keyword>
<comment type="catalytic activity">
    <reaction evidence="10">
        <text>a 2'-deoxyribonucleoside 5'-diphosphate + ATP = a 2'-deoxyribonucleoside 5'-triphosphate + ADP</text>
        <dbReference type="Rhea" id="RHEA:44640"/>
        <dbReference type="ChEBI" id="CHEBI:30616"/>
        <dbReference type="ChEBI" id="CHEBI:61560"/>
        <dbReference type="ChEBI" id="CHEBI:73316"/>
        <dbReference type="ChEBI" id="CHEBI:456216"/>
        <dbReference type="EC" id="2.7.4.6"/>
    </reaction>
</comment>
<dbReference type="InterPro" id="IPR036850">
    <property type="entry name" value="NDK-like_dom_sf"/>
</dbReference>
<evidence type="ECO:0000256" key="1">
    <source>
        <dbReference type="ARBA" id="ARBA00001946"/>
    </source>
</evidence>
<dbReference type="PANTHER" id="PTHR46956">
    <property type="entry name" value="NUCLEOSIDE DIPHOSPHATE KINASE 6"/>
    <property type="match status" value="1"/>
</dbReference>
<dbReference type="GO" id="GO:0006241">
    <property type="term" value="P:CTP biosynthetic process"/>
    <property type="evidence" value="ECO:0007669"/>
    <property type="project" value="InterPro"/>
</dbReference>
<dbReference type="EC" id="2.7.4.6" evidence="10"/>
<protein>
    <recommendedName>
        <fullName evidence="10">Nucleoside diphosphate kinase</fullName>
        <ecNumber evidence="10">2.7.4.6</ecNumber>
    </recommendedName>
</protein>
<evidence type="ECO:0000256" key="6">
    <source>
        <dbReference type="ARBA" id="ARBA00022840"/>
    </source>
</evidence>
<evidence type="ECO:0000259" key="11">
    <source>
        <dbReference type="SMART" id="SM00562"/>
    </source>
</evidence>
<dbReference type="Proteomes" id="UP000663829">
    <property type="component" value="Unassembled WGS sequence"/>
</dbReference>
<comment type="cofactor">
    <cofactor evidence="1">
        <name>Mg(2+)</name>
        <dbReference type="ChEBI" id="CHEBI:18420"/>
    </cofactor>
</comment>
<dbReference type="GO" id="GO:0004550">
    <property type="term" value="F:nucleoside diphosphate kinase activity"/>
    <property type="evidence" value="ECO:0007669"/>
    <property type="project" value="UniProtKB-EC"/>
</dbReference>
<dbReference type="SUPFAM" id="SSF54919">
    <property type="entry name" value="Nucleoside diphosphate kinase, NDK"/>
    <property type="match status" value="1"/>
</dbReference>
<keyword evidence="3" id="KW-0479">Metal-binding</keyword>
<dbReference type="GO" id="GO:0006183">
    <property type="term" value="P:GTP biosynthetic process"/>
    <property type="evidence" value="ECO:0007669"/>
    <property type="project" value="InterPro"/>
</dbReference>
<sequence length="173" mass="20785">CVRYMFQLTLCILKPDIVRIPHLFNDIIHLLLQRQFLFVRSKRLHLTKEQACEFYKEHQTKFFYNRLVYYMQSGPISCHIIGRENAIQEWRSLLGPTKVFKTIFEAGNTLRGQYGITDTRNVGHGSDSIETAKREIEFFFPEFNIDQYQQWEKCYTQLNKLKFNYETLEHDCI</sequence>
<evidence type="ECO:0000256" key="7">
    <source>
        <dbReference type="ARBA" id="ARBA00022842"/>
    </source>
</evidence>
<dbReference type="OrthoDB" id="25346at2759"/>
<gene>
    <name evidence="12" type="ORF">GPM918_LOCUS13606</name>
    <name evidence="13" type="ORF">SRO942_LOCUS13606</name>
</gene>
<dbReference type="PROSITE" id="PS00469">
    <property type="entry name" value="NDPK"/>
    <property type="match status" value="1"/>
</dbReference>
<evidence type="ECO:0000256" key="5">
    <source>
        <dbReference type="ARBA" id="ARBA00022777"/>
    </source>
</evidence>
<dbReference type="EMBL" id="CAJNOQ010003154">
    <property type="protein sequence ID" value="CAF0998066.1"/>
    <property type="molecule type" value="Genomic_DNA"/>
</dbReference>
<dbReference type="PANTHER" id="PTHR46956:SF1">
    <property type="entry name" value="NUCLEOSIDE DIPHOSPHATE KINASE 6"/>
    <property type="match status" value="1"/>
</dbReference>
<feature type="active site" description="Pros-phosphohistidine intermediate" evidence="8">
    <location>
        <position position="124"/>
    </location>
</feature>
<feature type="non-terminal residue" evidence="12">
    <location>
        <position position="1"/>
    </location>
</feature>
<feature type="binding site" evidence="8">
    <location>
        <position position="111"/>
    </location>
    <ligand>
        <name>ATP</name>
        <dbReference type="ChEBI" id="CHEBI:30616"/>
    </ligand>
</feature>
<evidence type="ECO:0000256" key="2">
    <source>
        <dbReference type="ARBA" id="ARBA00022679"/>
    </source>
</evidence>
<name>A0A814GLA6_9BILA</name>
<dbReference type="PROSITE" id="PS51374">
    <property type="entry name" value="NDPK_LIKE"/>
    <property type="match status" value="1"/>
</dbReference>
<dbReference type="InterPro" id="IPR037994">
    <property type="entry name" value="NDPk6"/>
</dbReference>
<dbReference type="GO" id="GO:0046872">
    <property type="term" value="F:metal ion binding"/>
    <property type="evidence" value="ECO:0007669"/>
    <property type="project" value="UniProtKB-KW"/>
</dbReference>
<dbReference type="SMART" id="SM00562">
    <property type="entry name" value="NDK"/>
    <property type="match status" value="1"/>
</dbReference>
<dbReference type="InterPro" id="IPR023005">
    <property type="entry name" value="Nucleoside_diP_kinase_AS"/>
</dbReference>
<evidence type="ECO:0000256" key="3">
    <source>
        <dbReference type="ARBA" id="ARBA00022723"/>
    </source>
</evidence>
<dbReference type="Gene3D" id="3.30.70.141">
    <property type="entry name" value="Nucleoside diphosphate kinase-like domain"/>
    <property type="match status" value="1"/>
</dbReference>
<reference evidence="12" key="1">
    <citation type="submission" date="2021-02" db="EMBL/GenBank/DDBJ databases">
        <authorList>
            <person name="Nowell W R."/>
        </authorList>
    </citation>
    <scope>NUCLEOTIDE SEQUENCE</scope>
</reference>
<evidence type="ECO:0000313" key="14">
    <source>
        <dbReference type="Proteomes" id="UP000663829"/>
    </source>
</evidence>
<accession>A0A814GLA6</accession>
<comment type="similarity">
    <text evidence="8 9">Belongs to the NDK family.</text>
</comment>
<dbReference type="InterPro" id="IPR034907">
    <property type="entry name" value="NDK-like_dom"/>
</dbReference>
<evidence type="ECO:0000313" key="13">
    <source>
        <dbReference type="EMBL" id="CAF3769595.1"/>
    </source>
</evidence>
<keyword evidence="14" id="KW-1185">Reference proteome</keyword>
<dbReference type="GO" id="GO:0006228">
    <property type="term" value="P:UTP biosynthetic process"/>
    <property type="evidence" value="ECO:0007669"/>
    <property type="project" value="InterPro"/>
</dbReference>
<evidence type="ECO:0000256" key="8">
    <source>
        <dbReference type="PROSITE-ProRule" id="PRU00706"/>
    </source>
</evidence>
<dbReference type="Pfam" id="PF00334">
    <property type="entry name" value="NDK"/>
    <property type="match status" value="1"/>
</dbReference>
<evidence type="ECO:0000256" key="9">
    <source>
        <dbReference type="RuleBase" id="RU004011"/>
    </source>
</evidence>
<feature type="binding site" evidence="8">
    <location>
        <position position="97"/>
    </location>
    <ligand>
        <name>ATP</name>
        <dbReference type="ChEBI" id="CHEBI:30616"/>
    </ligand>
</feature>
<dbReference type="InterPro" id="IPR001564">
    <property type="entry name" value="Nucleoside_diP_kinase"/>
</dbReference>
<keyword evidence="4 10" id="KW-0547">Nucleotide-binding</keyword>
<keyword evidence="5 10" id="KW-0418">Kinase</keyword>